<evidence type="ECO:0000313" key="2">
    <source>
        <dbReference type="EMBL" id="QQG36765.1"/>
    </source>
</evidence>
<organism evidence="2 3">
    <name type="scientific">Micavibrio aeruginosavorus</name>
    <dbReference type="NCBI Taxonomy" id="349221"/>
    <lineage>
        <taxon>Bacteria</taxon>
        <taxon>Pseudomonadati</taxon>
        <taxon>Bdellovibrionota</taxon>
        <taxon>Bdellovibrionia</taxon>
        <taxon>Bdellovibrionales</taxon>
        <taxon>Pseudobdellovibrionaceae</taxon>
        <taxon>Micavibrio</taxon>
    </lineage>
</organism>
<sequence length="481" mass="50375">MLERKAKIALIDSEGMPVYGNLNHGGALMDSAYLPFIERALMNNSRVKIKILIAALAFMLWSTPSSRALAQETQPGDACTGANRFLHAGGPENPGAGLLLVCDGSVWRRVTEWDTSGNLGVKQAAPKAPLHVGGEAIVGSTGLVCNADREGGLRWSSANGTIEMCDGASWQKIAVNTCDNAPAFPVFTDQDELAGSTLVTSNIVEITGMDAGCSATVGVSGTGGNPQYRVCSDAACSSEIQTWTASNTAQTMQGNYIQLRATSSASSGTTFTITASIGPVSSDWAITTGISGCSPVGTICSDGSVYAGLSPDGNVPMYIARCDLGQTWDGAACTGTASSLPWNAGDTGWVDTPLVNCASAAGCDASGETNTATLVATDASTNAGTQDHVAARECDNLNVHGKTDWYLPSARELDLIYDNLVDATPANNAPDPLITGFETSGGQYWSSSEYDISPAWRQRFSDGSQTNSNKYYLYRVRCARR</sequence>
<dbReference type="Proteomes" id="UP000595362">
    <property type="component" value="Chromosome"/>
</dbReference>
<dbReference type="EMBL" id="CP066681">
    <property type="protein sequence ID" value="QQG36765.1"/>
    <property type="molecule type" value="Genomic_DNA"/>
</dbReference>
<evidence type="ECO:0000259" key="1">
    <source>
        <dbReference type="Pfam" id="PF07603"/>
    </source>
</evidence>
<accession>A0A7T5R3E3</accession>
<dbReference type="Pfam" id="PF07603">
    <property type="entry name" value="Lcl_C"/>
    <property type="match status" value="1"/>
</dbReference>
<proteinExistence type="predicted"/>
<evidence type="ECO:0000313" key="3">
    <source>
        <dbReference type="Proteomes" id="UP000595362"/>
    </source>
</evidence>
<reference evidence="2 3" key="1">
    <citation type="submission" date="2020-07" db="EMBL/GenBank/DDBJ databases">
        <title>Huge and variable diversity of episymbiotic CPR bacteria and DPANN archaea in groundwater ecosystems.</title>
        <authorList>
            <person name="He C.Y."/>
            <person name="Keren R."/>
            <person name="Whittaker M."/>
            <person name="Farag I.F."/>
            <person name="Doudna J."/>
            <person name="Cate J.H.D."/>
            <person name="Banfield J.F."/>
        </authorList>
    </citation>
    <scope>NUCLEOTIDE SEQUENCE [LARGE SCALE GENOMIC DNA]</scope>
    <source>
        <strain evidence="2">NC_groundwater_70_Ag_B-0.1um_54_66</strain>
    </source>
</reference>
<dbReference type="AlphaFoldDB" id="A0A7T5R3E3"/>
<gene>
    <name evidence="2" type="ORF">HYS17_03045</name>
</gene>
<dbReference type="InterPro" id="IPR011460">
    <property type="entry name" value="Lcl_C"/>
</dbReference>
<protein>
    <submittedName>
        <fullName evidence="2">DUF1566 domain-containing protein</fullName>
    </submittedName>
</protein>
<feature type="domain" description="Lcl C-terminal" evidence="1">
    <location>
        <begin position="385"/>
        <end position="480"/>
    </location>
</feature>
<name>A0A7T5R3E3_9BACT</name>